<proteinExistence type="predicted"/>
<evidence type="ECO:0000313" key="2">
    <source>
        <dbReference type="Proteomes" id="UP000000845"/>
    </source>
</evidence>
<keyword evidence="2" id="KW-1185">Reference proteome</keyword>
<dbReference type="EMBL" id="CP001739">
    <property type="protein sequence ID" value="ACZ06947.1"/>
    <property type="molecule type" value="Genomic_DNA"/>
</dbReference>
<dbReference type="AlphaFoldDB" id="D1AJP0"/>
<name>D1AJP0_SEBTE</name>
<reference evidence="1 2" key="2">
    <citation type="journal article" date="2010" name="Stand. Genomic Sci.">
        <title>Complete genome sequence of Sebaldella termitidis type strain (NCTC 11300).</title>
        <authorList>
            <person name="Harmon-Smith M."/>
            <person name="Celia L."/>
            <person name="Chertkov O."/>
            <person name="Lapidus A."/>
            <person name="Copeland A."/>
            <person name="Glavina Del Rio T."/>
            <person name="Nolan M."/>
            <person name="Lucas S."/>
            <person name="Tice H."/>
            <person name="Cheng J.F."/>
            <person name="Han C."/>
            <person name="Detter J.C."/>
            <person name="Bruce D."/>
            <person name="Goodwin L."/>
            <person name="Pitluck S."/>
            <person name="Pati A."/>
            <person name="Liolios K."/>
            <person name="Ivanova N."/>
            <person name="Mavromatis K."/>
            <person name="Mikhailova N."/>
            <person name="Chen A."/>
            <person name="Palaniappan K."/>
            <person name="Land M."/>
            <person name="Hauser L."/>
            <person name="Chang Y.J."/>
            <person name="Jeffries C.D."/>
            <person name="Brettin T."/>
            <person name="Goker M."/>
            <person name="Beck B."/>
            <person name="Bristow J."/>
            <person name="Eisen J.A."/>
            <person name="Markowitz V."/>
            <person name="Hugenholtz P."/>
            <person name="Kyrpides N.C."/>
            <person name="Klenk H.P."/>
            <person name="Chen F."/>
        </authorList>
    </citation>
    <scope>NUCLEOTIDE SEQUENCE [LARGE SCALE GENOMIC DNA]</scope>
    <source>
        <strain evidence="2">ATCC 33386 / NCTC 11300</strain>
    </source>
</reference>
<dbReference type="STRING" id="526218.Sterm_0059"/>
<dbReference type="HOGENOM" id="CLU_1863776_0_0_0"/>
<dbReference type="KEGG" id="str:Sterm_0059"/>
<reference evidence="2" key="1">
    <citation type="submission" date="2009-09" db="EMBL/GenBank/DDBJ databases">
        <title>The complete chromosome of Sebaldella termitidis ATCC 33386.</title>
        <authorList>
            <consortium name="US DOE Joint Genome Institute (JGI-PGF)"/>
            <person name="Lucas S."/>
            <person name="Copeland A."/>
            <person name="Lapidus A."/>
            <person name="Glavina del Rio T."/>
            <person name="Dalin E."/>
            <person name="Tice H."/>
            <person name="Bruce D."/>
            <person name="Goodwin L."/>
            <person name="Pitluck S."/>
            <person name="Kyrpides N."/>
            <person name="Mavromatis K."/>
            <person name="Ivanova N."/>
            <person name="Mikhailova N."/>
            <person name="Sims D."/>
            <person name="Meincke L."/>
            <person name="Brettin T."/>
            <person name="Detter J.C."/>
            <person name="Han C."/>
            <person name="Larimer F."/>
            <person name="Land M."/>
            <person name="Hauser L."/>
            <person name="Markowitz V."/>
            <person name="Cheng J.F."/>
            <person name="Hugenholtz P."/>
            <person name="Woyke T."/>
            <person name="Wu D."/>
            <person name="Eisen J.A."/>
        </authorList>
    </citation>
    <scope>NUCLEOTIDE SEQUENCE [LARGE SCALE GENOMIC DNA]</scope>
    <source>
        <strain evidence="2">ATCC 33386 / NCTC 11300</strain>
    </source>
</reference>
<sequence length="137" mass="16339">MILELFKEKIEKADSRIPCVIDFLKNYEYSSSDFGMFFLEPETLKSQSINLKHDKTHERTLKLLYIAPVDVSWAPEFDIKYQITFLENLMKQLSKDEDILKEIKNLDYVYALKPRETSENSYMKEIIFEIIITIKEK</sequence>
<dbReference type="RefSeq" id="WP_012859547.1">
    <property type="nucleotide sequence ID" value="NC_013517.1"/>
</dbReference>
<evidence type="ECO:0000313" key="1">
    <source>
        <dbReference type="EMBL" id="ACZ06947.1"/>
    </source>
</evidence>
<protein>
    <submittedName>
        <fullName evidence="1">Uncharacterized protein</fullName>
    </submittedName>
</protein>
<organism evidence="1 2">
    <name type="scientific">Sebaldella termitidis (strain ATCC 33386 / NCTC 11300)</name>
    <dbReference type="NCBI Taxonomy" id="526218"/>
    <lineage>
        <taxon>Bacteria</taxon>
        <taxon>Fusobacteriati</taxon>
        <taxon>Fusobacteriota</taxon>
        <taxon>Fusobacteriia</taxon>
        <taxon>Fusobacteriales</taxon>
        <taxon>Leptotrichiaceae</taxon>
        <taxon>Sebaldella</taxon>
    </lineage>
</organism>
<accession>D1AJP0</accession>
<dbReference type="Proteomes" id="UP000000845">
    <property type="component" value="Chromosome"/>
</dbReference>
<gene>
    <name evidence="1" type="ordered locus">Sterm_0059</name>
</gene>